<evidence type="ECO:0000256" key="6">
    <source>
        <dbReference type="ARBA" id="ARBA00022777"/>
    </source>
</evidence>
<keyword evidence="2 12" id="KW-0808">Transferase</keyword>
<comment type="caution">
    <text evidence="14">The sequence shown here is derived from an EMBL/GenBank/DDBJ whole genome shotgun (WGS) entry which is preliminary data.</text>
</comment>
<feature type="binding site" evidence="12">
    <location>
        <begin position="102"/>
        <end position="103"/>
    </location>
    <ligand>
        <name>ATP</name>
        <dbReference type="ChEBI" id="CHEBI:30616"/>
    </ligand>
</feature>
<feature type="binding site" evidence="12">
    <location>
        <begin position="228"/>
        <end position="232"/>
    </location>
    <ligand>
        <name>D-ribose 5-phosphate</name>
        <dbReference type="ChEBI" id="CHEBI:78346"/>
    </ligand>
</feature>
<dbReference type="Pfam" id="PF14572">
    <property type="entry name" value="Pribosyl_synth"/>
    <property type="match status" value="1"/>
</dbReference>
<feature type="binding site" evidence="12">
    <location>
        <begin position="43"/>
        <end position="45"/>
    </location>
    <ligand>
        <name>ATP</name>
        <dbReference type="ChEBI" id="CHEBI:30616"/>
    </ligand>
</feature>
<dbReference type="GO" id="GO:0016301">
    <property type="term" value="F:kinase activity"/>
    <property type="evidence" value="ECO:0007669"/>
    <property type="project" value="UniProtKB-KW"/>
</dbReference>
<dbReference type="InterPro" id="IPR029099">
    <property type="entry name" value="Pribosyltran_N"/>
</dbReference>
<evidence type="ECO:0000256" key="11">
    <source>
        <dbReference type="ARBA" id="ARBA00061444"/>
    </source>
</evidence>
<organism evidence="14 15">
    <name type="scientific">Bacillus benzoevorans</name>
    <dbReference type="NCBI Taxonomy" id="1456"/>
    <lineage>
        <taxon>Bacteria</taxon>
        <taxon>Bacillati</taxon>
        <taxon>Bacillota</taxon>
        <taxon>Bacilli</taxon>
        <taxon>Bacillales</taxon>
        <taxon>Bacillaceae</taxon>
        <taxon>Bacillus</taxon>
    </lineage>
</organism>
<dbReference type="NCBIfam" id="TIGR01251">
    <property type="entry name" value="ribP_PPkin"/>
    <property type="match status" value="1"/>
</dbReference>
<dbReference type="GO" id="GO:0002189">
    <property type="term" value="C:ribose phosphate diphosphokinase complex"/>
    <property type="evidence" value="ECO:0007669"/>
    <property type="project" value="TreeGrafter"/>
</dbReference>
<dbReference type="FunFam" id="3.40.50.2020:FF:000001">
    <property type="entry name" value="Ribose-phosphate pyrophosphokinase"/>
    <property type="match status" value="1"/>
</dbReference>
<dbReference type="GO" id="GO:0005737">
    <property type="term" value="C:cytoplasm"/>
    <property type="evidence" value="ECO:0007669"/>
    <property type="project" value="UniProtKB-SubCell"/>
</dbReference>
<sequence length="321" mass="35005">MTMHQLNTRFKFFTLSSNPKLAAELAEQLECAAGKCSVSRFSDGEIQINIEENVRGCEVYVVQSTSAPVNEHLMELLIMIDALKRSSVGVINVVIPYFGYGRQDRKARSREPITAKLIANILERAGANRVLTLDFHTAQTQGFFDIPVEHLTGIPVLTEYFSHKELTDMVVIAPHNGSIGRARKMADILHAPLALVDKRKDELSGAETLSVIGDVTNKTAIIVDDLIDTATTITVAAQAVAENGAASIYACSTHPIFTGNAIEKIESSPIKELVVTNTVHIPEEKLIPKITAISVAPLLAEAIDRIHNEKAVSPLFELSNK</sequence>
<evidence type="ECO:0000256" key="10">
    <source>
        <dbReference type="ARBA" id="ARBA00054914"/>
    </source>
</evidence>
<evidence type="ECO:0000256" key="4">
    <source>
        <dbReference type="ARBA" id="ARBA00022727"/>
    </source>
</evidence>
<evidence type="ECO:0000256" key="9">
    <source>
        <dbReference type="ARBA" id="ARBA00049535"/>
    </source>
</evidence>
<dbReference type="GO" id="GO:0005524">
    <property type="term" value="F:ATP binding"/>
    <property type="evidence" value="ECO:0007669"/>
    <property type="project" value="UniProtKB-KW"/>
</dbReference>
<dbReference type="GO" id="GO:0006164">
    <property type="term" value="P:purine nucleotide biosynthetic process"/>
    <property type="evidence" value="ECO:0007669"/>
    <property type="project" value="TreeGrafter"/>
</dbReference>
<gene>
    <name evidence="12" type="primary">prs</name>
    <name evidence="14" type="ORF">HNR53_003295</name>
</gene>
<feature type="active site" evidence="12">
    <location>
        <position position="198"/>
    </location>
</feature>
<comment type="caution">
    <text evidence="12">Lacks conserved residue(s) required for the propagation of feature annotation.</text>
</comment>
<evidence type="ECO:0000256" key="2">
    <source>
        <dbReference type="ARBA" id="ARBA00022679"/>
    </source>
</evidence>
<dbReference type="CDD" id="cd06223">
    <property type="entry name" value="PRTases_typeI"/>
    <property type="match status" value="1"/>
</dbReference>
<protein>
    <recommendedName>
        <fullName evidence="12">Ribose-phosphate pyrophosphokinase</fullName>
        <shortName evidence="12">RPPK</shortName>
        <ecNumber evidence="12">2.7.6.1</ecNumber>
    </recommendedName>
    <alternativeName>
        <fullName evidence="12">5-phospho-D-ribosyl alpha-1-diphosphate synthase</fullName>
    </alternativeName>
    <alternativeName>
        <fullName evidence="12">Phosphoribosyl diphosphate synthase</fullName>
    </alternativeName>
    <alternativeName>
        <fullName evidence="12">Phosphoribosyl pyrophosphate synthase</fullName>
        <shortName evidence="12">P-Rib-PP synthase</shortName>
        <shortName evidence="12">PRPP synthase</shortName>
        <shortName evidence="12">PRPPase</shortName>
    </alternativeName>
</protein>
<keyword evidence="6 12" id="KW-0418">Kinase</keyword>
<comment type="cofactor">
    <cofactor evidence="12">
        <name>Mg(2+)</name>
        <dbReference type="ChEBI" id="CHEBI:18420"/>
    </cofactor>
    <text evidence="12">Binds 1 Mg(2+) ion per subunit.</text>
</comment>
<accession>A0A7X0LWG5</accession>
<keyword evidence="7 12" id="KW-0067">ATP-binding</keyword>
<keyword evidence="8 12" id="KW-0460">Magnesium</keyword>
<keyword evidence="4 12" id="KW-0545">Nucleotide biosynthesis</keyword>
<reference evidence="14 15" key="1">
    <citation type="submission" date="2020-08" db="EMBL/GenBank/DDBJ databases">
        <title>Genomic Encyclopedia of Type Strains, Phase IV (KMG-IV): sequencing the most valuable type-strain genomes for metagenomic binning, comparative biology and taxonomic classification.</title>
        <authorList>
            <person name="Goeker M."/>
        </authorList>
    </citation>
    <scope>NUCLEOTIDE SEQUENCE [LARGE SCALE GENOMIC DNA]</scope>
    <source>
        <strain evidence="14 15">DSM 5391</strain>
    </source>
</reference>
<dbReference type="EC" id="2.7.6.1" evidence="12"/>
<dbReference type="RefSeq" id="WP_343065349.1">
    <property type="nucleotide sequence ID" value="NZ_JACHGK010000012.1"/>
</dbReference>
<dbReference type="SUPFAM" id="SSF53271">
    <property type="entry name" value="PRTase-like"/>
    <property type="match status" value="1"/>
</dbReference>
<evidence type="ECO:0000313" key="14">
    <source>
        <dbReference type="EMBL" id="MBB6446635.1"/>
    </source>
</evidence>
<comment type="subunit">
    <text evidence="12">Homohexamer.</text>
</comment>
<comment type="pathway">
    <text evidence="1 12">Metabolic intermediate biosynthesis; 5-phospho-alpha-D-ribose 1-diphosphate biosynthesis; 5-phospho-alpha-D-ribose 1-diphosphate from D-ribose 5-phosphate (route I): step 1/1.</text>
</comment>
<dbReference type="NCBIfam" id="NF002320">
    <property type="entry name" value="PRK01259.1"/>
    <property type="match status" value="1"/>
</dbReference>
<dbReference type="GO" id="GO:0000287">
    <property type="term" value="F:magnesium ion binding"/>
    <property type="evidence" value="ECO:0007669"/>
    <property type="project" value="UniProtKB-UniRule"/>
</dbReference>
<comment type="subcellular location">
    <subcellularLocation>
        <location evidence="12">Cytoplasm</location>
    </subcellularLocation>
</comment>
<evidence type="ECO:0000256" key="3">
    <source>
        <dbReference type="ARBA" id="ARBA00022723"/>
    </source>
</evidence>
<dbReference type="InterPro" id="IPR000836">
    <property type="entry name" value="PRTase_dom"/>
</dbReference>
<dbReference type="Gene3D" id="3.40.50.2020">
    <property type="match status" value="2"/>
</dbReference>
<dbReference type="PANTHER" id="PTHR10210">
    <property type="entry name" value="RIBOSE-PHOSPHATE DIPHOSPHOKINASE FAMILY MEMBER"/>
    <property type="match status" value="1"/>
</dbReference>
<dbReference type="Proteomes" id="UP000531594">
    <property type="component" value="Unassembled WGS sequence"/>
</dbReference>
<dbReference type="HAMAP" id="MF_00583_B">
    <property type="entry name" value="RibP_PPkinase_B"/>
    <property type="match status" value="1"/>
</dbReference>
<keyword evidence="12" id="KW-0963">Cytoplasm</keyword>
<evidence type="ECO:0000256" key="5">
    <source>
        <dbReference type="ARBA" id="ARBA00022741"/>
    </source>
</evidence>
<feature type="domain" description="Ribose-phosphate pyrophosphokinase N-terminal" evidence="13">
    <location>
        <begin position="11"/>
        <end position="126"/>
    </location>
</feature>
<dbReference type="UniPathway" id="UPA00087">
    <property type="reaction ID" value="UER00172"/>
</dbReference>
<dbReference type="InterPro" id="IPR037515">
    <property type="entry name" value="Rib-P_diPkinase_bac"/>
</dbReference>
<dbReference type="EMBL" id="JACHGK010000012">
    <property type="protein sequence ID" value="MBB6446635.1"/>
    <property type="molecule type" value="Genomic_DNA"/>
</dbReference>
<dbReference type="SMART" id="SM01400">
    <property type="entry name" value="Pribosyltran_N"/>
    <property type="match status" value="1"/>
</dbReference>
<dbReference type="GO" id="GO:0004749">
    <property type="term" value="F:ribose phosphate diphosphokinase activity"/>
    <property type="evidence" value="ECO:0007669"/>
    <property type="project" value="UniProtKB-UniRule"/>
</dbReference>
<dbReference type="AlphaFoldDB" id="A0A7X0LWG5"/>
<evidence type="ECO:0000256" key="12">
    <source>
        <dbReference type="HAMAP-Rule" id="MF_00583"/>
    </source>
</evidence>
<proteinExistence type="inferred from homology"/>
<dbReference type="InterPro" id="IPR005946">
    <property type="entry name" value="Rib-P_diPkinase"/>
</dbReference>
<comment type="function">
    <text evidence="10 12">Involved in the biosynthesis of the central metabolite phospho-alpha-D-ribosyl-1-pyrophosphate (PRPP) via the transfer of pyrophosphoryl group from ATP to 1-hydroxyl of ribose-5-phosphate (Rib-5-P).</text>
</comment>
<feature type="binding site" evidence="12">
    <location>
        <position position="136"/>
    </location>
    <ligand>
        <name>Mg(2+)</name>
        <dbReference type="ChEBI" id="CHEBI:18420"/>
    </ligand>
</feature>
<dbReference type="InterPro" id="IPR029057">
    <property type="entry name" value="PRTase-like"/>
</dbReference>
<dbReference type="PANTHER" id="PTHR10210:SF41">
    <property type="entry name" value="RIBOSE-PHOSPHATE PYROPHOSPHOKINASE 1, CHLOROPLASTIC"/>
    <property type="match status" value="1"/>
</dbReference>
<keyword evidence="5 12" id="KW-0547">Nucleotide-binding</keyword>
<evidence type="ECO:0000313" key="15">
    <source>
        <dbReference type="Proteomes" id="UP000531594"/>
    </source>
</evidence>
<keyword evidence="15" id="KW-1185">Reference proteome</keyword>
<evidence type="ECO:0000256" key="7">
    <source>
        <dbReference type="ARBA" id="ARBA00022840"/>
    </source>
</evidence>
<evidence type="ECO:0000256" key="1">
    <source>
        <dbReference type="ARBA" id="ARBA00004996"/>
    </source>
</evidence>
<comment type="similarity">
    <text evidence="11 12">Belongs to the ribose-phosphate pyrophosphokinase family. Class I subfamily.</text>
</comment>
<evidence type="ECO:0000256" key="8">
    <source>
        <dbReference type="ARBA" id="ARBA00022842"/>
    </source>
</evidence>
<keyword evidence="3 12" id="KW-0479">Metal-binding</keyword>
<name>A0A7X0LWG5_9BACI</name>
<dbReference type="Pfam" id="PF13793">
    <property type="entry name" value="Pribosyltran_N"/>
    <property type="match status" value="1"/>
</dbReference>
<dbReference type="GO" id="GO:0006015">
    <property type="term" value="P:5-phosphoribose 1-diphosphate biosynthetic process"/>
    <property type="evidence" value="ECO:0007669"/>
    <property type="project" value="UniProtKB-UniRule"/>
</dbReference>
<evidence type="ECO:0000259" key="13">
    <source>
        <dbReference type="Pfam" id="PF13793"/>
    </source>
</evidence>
<comment type="catalytic activity">
    <reaction evidence="9 12">
        <text>D-ribose 5-phosphate + ATP = 5-phospho-alpha-D-ribose 1-diphosphate + AMP + H(+)</text>
        <dbReference type="Rhea" id="RHEA:15609"/>
        <dbReference type="ChEBI" id="CHEBI:15378"/>
        <dbReference type="ChEBI" id="CHEBI:30616"/>
        <dbReference type="ChEBI" id="CHEBI:58017"/>
        <dbReference type="ChEBI" id="CHEBI:78346"/>
        <dbReference type="ChEBI" id="CHEBI:456215"/>
        <dbReference type="EC" id="2.7.6.1"/>
    </reaction>
</comment>
<feature type="binding site" evidence="12">
    <location>
        <position position="224"/>
    </location>
    <ligand>
        <name>D-ribose 5-phosphate</name>
        <dbReference type="ChEBI" id="CHEBI:78346"/>
    </ligand>
</feature>